<dbReference type="AlphaFoldDB" id="A0A0B7HB48"/>
<dbReference type="InterPro" id="IPR000182">
    <property type="entry name" value="GNAT_dom"/>
</dbReference>
<dbReference type="SUPFAM" id="SSF55729">
    <property type="entry name" value="Acyl-CoA N-acyltransferases (Nat)"/>
    <property type="match status" value="1"/>
</dbReference>
<dbReference type="RefSeq" id="WP_004333755.1">
    <property type="nucleotide sequence ID" value="NZ_CDOF01000017.1"/>
</dbReference>
<feature type="domain" description="N-acetyltransferase" evidence="1">
    <location>
        <begin position="20"/>
        <end position="168"/>
    </location>
</feature>
<dbReference type="EMBL" id="CDOG01000067">
    <property type="protein sequence ID" value="CEN41622.1"/>
    <property type="molecule type" value="Genomic_DNA"/>
</dbReference>
<organism evidence="2 3">
    <name type="scientific">Capnocytophaga cynodegmi</name>
    <dbReference type="NCBI Taxonomy" id="28189"/>
    <lineage>
        <taxon>Bacteria</taxon>
        <taxon>Pseudomonadati</taxon>
        <taxon>Bacteroidota</taxon>
        <taxon>Flavobacteriia</taxon>
        <taxon>Flavobacteriales</taxon>
        <taxon>Flavobacteriaceae</taxon>
        <taxon>Capnocytophaga</taxon>
    </lineage>
</organism>
<name>A0A0B7HB48_9FLAO</name>
<dbReference type="OrthoDB" id="1073140at2"/>
<protein>
    <recommendedName>
        <fullName evidence="1">N-acetyltransferase domain-containing protein</fullName>
    </recommendedName>
</protein>
<sequence length="181" mass="20851">MNTSKKDISDFFTSNGFNLIETEDLSLDEKQSLINLWNREYPQGLSHSSLNSFNHYLDGLSNAKHFLLKELSDGQIKGWAFKFYRDNAQWFAIILSATIHSKGLGRMMIELLKLQESELNGWVIDHDLYKKIDGDTYFSPLSFYEKCGFKVLLNQRIKSDVLSAVRIKWIAKHSASSNVFS</sequence>
<proteinExistence type="predicted"/>
<evidence type="ECO:0000259" key="1">
    <source>
        <dbReference type="PROSITE" id="PS51186"/>
    </source>
</evidence>
<evidence type="ECO:0000313" key="2">
    <source>
        <dbReference type="EMBL" id="CEN41622.1"/>
    </source>
</evidence>
<dbReference type="GO" id="GO:0016747">
    <property type="term" value="F:acyltransferase activity, transferring groups other than amino-acyl groups"/>
    <property type="evidence" value="ECO:0007669"/>
    <property type="project" value="InterPro"/>
</dbReference>
<dbReference type="Proteomes" id="UP000038083">
    <property type="component" value="Unassembled WGS sequence"/>
</dbReference>
<dbReference type="InterPro" id="IPR016181">
    <property type="entry name" value="Acyl_CoA_acyltransferase"/>
</dbReference>
<accession>A0A0B7HB48</accession>
<reference evidence="2 3" key="1">
    <citation type="submission" date="2015-01" db="EMBL/GenBank/DDBJ databases">
        <authorList>
            <person name="MANFREDI Pablo"/>
        </authorList>
    </citation>
    <scope>NUCLEOTIDE SEQUENCE [LARGE SCALE GENOMIC DNA]</scope>
    <source>
        <strain evidence="2 3">Ccy74</strain>
    </source>
</reference>
<dbReference type="GeneID" id="93365300"/>
<evidence type="ECO:0000313" key="3">
    <source>
        <dbReference type="Proteomes" id="UP000038083"/>
    </source>
</evidence>
<dbReference type="Gene3D" id="3.40.630.30">
    <property type="match status" value="1"/>
</dbReference>
<gene>
    <name evidence="2" type="ORF">CCYN74_70070</name>
</gene>
<dbReference type="PROSITE" id="PS51186">
    <property type="entry name" value="GNAT"/>
    <property type="match status" value="1"/>
</dbReference>